<evidence type="ECO:0000313" key="2">
    <source>
        <dbReference type="Proteomes" id="UP000325576"/>
    </source>
</evidence>
<reference evidence="1 2" key="1">
    <citation type="journal article" date="2017" name="Poromechanics V (2013)">
        <title>Genomic Characterization of the Arsenic-Tolerant Actinobacterium, &lt;i&gt;Rhodococcus erythropolis&lt;/i&gt; S43.</title>
        <authorList>
            <person name="Retamal-Morales G."/>
            <person name="Mehnert M."/>
            <person name="Schwabe R."/>
            <person name="Tischler D."/>
            <person name="Schloemann M."/>
            <person name="Levican G.J."/>
        </authorList>
    </citation>
    <scope>NUCLEOTIDE SEQUENCE [LARGE SCALE GENOMIC DNA]</scope>
    <source>
        <strain evidence="1 2">S43</strain>
    </source>
</reference>
<organism evidence="1 2">
    <name type="scientific">Rhodococcus erythropolis</name>
    <name type="common">Arthrobacter picolinophilus</name>
    <dbReference type="NCBI Taxonomy" id="1833"/>
    <lineage>
        <taxon>Bacteria</taxon>
        <taxon>Bacillati</taxon>
        <taxon>Actinomycetota</taxon>
        <taxon>Actinomycetes</taxon>
        <taxon>Mycobacteriales</taxon>
        <taxon>Nocardiaceae</taxon>
        <taxon>Rhodococcus</taxon>
        <taxon>Rhodococcus erythropolis group</taxon>
    </lineage>
</organism>
<dbReference type="Proteomes" id="UP000325576">
    <property type="component" value="Unassembled WGS sequence"/>
</dbReference>
<gene>
    <name evidence="1" type="ORF">BS297_30325</name>
</gene>
<dbReference type="AlphaFoldDB" id="A0A5N5DUV0"/>
<evidence type="ECO:0000313" key="1">
    <source>
        <dbReference type="EMBL" id="KAB2581537.1"/>
    </source>
</evidence>
<dbReference type="EMBL" id="MRBO01000833">
    <property type="protein sequence ID" value="KAB2581537.1"/>
    <property type="molecule type" value="Genomic_DNA"/>
</dbReference>
<dbReference type="InterPro" id="IPR036388">
    <property type="entry name" value="WH-like_DNA-bd_sf"/>
</dbReference>
<accession>A0A5N5DUV0</accession>
<protein>
    <submittedName>
        <fullName evidence="1">RNA polymerase subunit sigma</fullName>
    </submittedName>
</protein>
<proteinExistence type="predicted"/>
<dbReference type="Gene3D" id="1.10.10.10">
    <property type="entry name" value="Winged helix-like DNA-binding domain superfamily/Winged helix DNA-binding domain"/>
    <property type="match status" value="1"/>
</dbReference>
<sequence>MTSRAGGRSIDGVADDASRGDRDAIAELLQRIVPLVTRRCRAELRPVDADRIAVGICRSVLADIQRRRRAGEAFLAHLYDAISREIDSLPASSRLTLPFGDLSAVERNVLVARIVVGFDVRETALSLRTTTNAVELVQHRALSKIRRGSLSGA</sequence>
<name>A0A5N5DUV0_RHOER</name>
<dbReference type="SUPFAM" id="SSF88659">
    <property type="entry name" value="Sigma3 and sigma4 domains of RNA polymerase sigma factors"/>
    <property type="match status" value="1"/>
</dbReference>
<dbReference type="InterPro" id="IPR013324">
    <property type="entry name" value="RNA_pol_sigma_r3/r4-like"/>
</dbReference>
<comment type="caution">
    <text evidence="1">The sequence shown here is derived from an EMBL/GenBank/DDBJ whole genome shotgun (WGS) entry which is preliminary data.</text>
</comment>